<dbReference type="EMBL" id="MCFE01000199">
    <property type="protein sequence ID" value="ORX94658.1"/>
    <property type="molecule type" value="Genomic_DNA"/>
</dbReference>
<evidence type="ECO:0000256" key="1">
    <source>
        <dbReference type="SAM" id="MobiDB-lite"/>
    </source>
</evidence>
<name>A0A1Y1Y9J6_9FUNG</name>
<dbReference type="AlphaFoldDB" id="A0A1Y1Y9J6"/>
<accession>A0A1Y1Y9J6</accession>
<feature type="region of interest" description="Disordered" evidence="1">
    <location>
        <begin position="66"/>
        <end position="206"/>
    </location>
</feature>
<organism evidence="2 3">
    <name type="scientific">Basidiobolus meristosporus CBS 931.73</name>
    <dbReference type="NCBI Taxonomy" id="1314790"/>
    <lineage>
        <taxon>Eukaryota</taxon>
        <taxon>Fungi</taxon>
        <taxon>Fungi incertae sedis</taxon>
        <taxon>Zoopagomycota</taxon>
        <taxon>Entomophthoromycotina</taxon>
        <taxon>Basidiobolomycetes</taxon>
        <taxon>Basidiobolales</taxon>
        <taxon>Basidiobolaceae</taxon>
        <taxon>Basidiobolus</taxon>
    </lineage>
</organism>
<keyword evidence="3" id="KW-1185">Reference proteome</keyword>
<feature type="compositionally biased region" description="Basic and acidic residues" evidence="1">
    <location>
        <begin position="197"/>
        <end position="206"/>
    </location>
</feature>
<proteinExistence type="predicted"/>
<evidence type="ECO:0000313" key="2">
    <source>
        <dbReference type="EMBL" id="ORX94658.1"/>
    </source>
</evidence>
<reference evidence="2 3" key="1">
    <citation type="submission" date="2016-07" db="EMBL/GenBank/DDBJ databases">
        <title>Pervasive Adenine N6-methylation of Active Genes in Fungi.</title>
        <authorList>
            <consortium name="DOE Joint Genome Institute"/>
            <person name="Mondo S.J."/>
            <person name="Dannebaum R.O."/>
            <person name="Kuo R.C."/>
            <person name="Labutti K."/>
            <person name="Haridas S."/>
            <person name="Kuo A."/>
            <person name="Salamov A."/>
            <person name="Ahrendt S.R."/>
            <person name="Lipzen A."/>
            <person name="Sullivan W."/>
            <person name="Andreopoulos W.B."/>
            <person name="Clum A."/>
            <person name="Lindquist E."/>
            <person name="Daum C."/>
            <person name="Ramamoorthy G.K."/>
            <person name="Gryganskyi A."/>
            <person name="Culley D."/>
            <person name="Magnuson J.K."/>
            <person name="James T.Y."/>
            <person name="O'Malley M.A."/>
            <person name="Stajich J.E."/>
            <person name="Spatafora J.W."/>
            <person name="Visel A."/>
            <person name="Grigoriev I.V."/>
        </authorList>
    </citation>
    <scope>NUCLEOTIDE SEQUENCE [LARGE SCALE GENOMIC DNA]</scope>
    <source>
        <strain evidence="2 3">CBS 931.73</strain>
    </source>
</reference>
<feature type="compositionally biased region" description="Polar residues" evidence="1">
    <location>
        <begin position="157"/>
        <end position="166"/>
    </location>
</feature>
<dbReference type="Proteomes" id="UP000193498">
    <property type="component" value="Unassembled WGS sequence"/>
</dbReference>
<protein>
    <submittedName>
        <fullName evidence="2">Uncharacterized protein</fullName>
    </submittedName>
</protein>
<gene>
    <name evidence="2" type="ORF">K493DRAFT_352319</name>
</gene>
<dbReference type="InParanoid" id="A0A1Y1Y9J6"/>
<comment type="caution">
    <text evidence="2">The sequence shown here is derived from an EMBL/GenBank/DDBJ whole genome shotgun (WGS) entry which is preliminary data.</text>
</comment>
<evidence type="ECO:0000313" key="3">
    <source>
        <dbReference type="Proteomes" id="UP000193498"/>
    </source>
</evidence>
<sequence length="206" mass="22564">MIVAVAIAIIIVAISAITTGMHSLSIAISRRVQAGQALCCWRDEAPAIPRNLWSWLVSGTYIGDPPPQPVPASGYTDRSEGGGRLVIRPSFSPAQEGPLPQHARSRAAQTPVPPVEGSSDMRIPSSNAEIDRENDPNVDPPRSSPSFDDEDPIPCTISESSQNQSHRLPRSDRENGLVLKWAFPNQRAYLPQPMATNRDERNRSRR</sequence>